<comment type="catalytic activity">
    <reaction evidence="18 19">
        <text>alpha-ribazole 5'-phosphate + adenosylcob(III)inamide-GDP = adenosylcob(III)alamin 5'-phosphate + GMP + H(+)</text>
        <dbReference type="Rhea" id="RHEA:23560"/>
        <dbReference type="ChEBI" id="CHEBI:15378"/>
        <dbReference type="ChEBI" id="CHEBI:57918"/>
        <dbReference type="ChEBI" id="CHEBI:58115"/>
        <dbReference type="ChEBI" id="CHEBI:60487"/>
        <dbReference type="ChEBI" id="CHEBI:60493"/>
        <dbReference type="EC" id="2.7.8.26"/>
    </reaction>
</comment>
<accession>A0ABZ2HM29</accession>
<evidence type="ECO:0000256" key="19">
    <source>
        <dbReference type="HAMAP-Rule" id="MF_00719"/>
    </source>
</evidence>
<feature type="transmembrane region" description="Helical" evidence="19">
    <location>
        <begin position="143"/>
        <end position="165"/>
    </location>
</feature>
<dbReference type="EC" id="2.7.8.26" evidence="5 19"/>
<comment type="subcellular location">
    <subcellularLocation>
        <location evidence="2 19">Cell membrane</location>
        <topology evidence="2 19">Multi-pass membrane protein</topology>
    </subcellularLocation>
</comment>
<evidence type="ECO:0000256" key="6">
    <source>
        <dbReference type="ARBA" id="ARBA00015850"/>
    </source>
</evidence>
<evidence type="ECO:0000256" key="1">
    <source>
        <dbReference type="ARBA" id="ARBA00001946"/>
    </source>
</evidence>
<comment type="pathway">
    <text evidence="3 19">Cofactor biosynthesis; adenosylcobalamin biosynthesis; adenosylcobalamin from cob(II)yrinate a,c-diamide: step 7/7.</text>
</comment>
<dbReference type="EMBL" id="CP146069">
    <property type="protein sequence ID" value="WWR47854.1"/>
    <property type="molecule type" value="Genomic_DNA"/>
</dbReference>
<gene>
    <name evidence="19" type="primary">cobS</name>
    <name evidence="20" type="ORF">RZ517_06695</name>
</gene>
<comment type="similarity">
    <text evidence="4 19">Belongs to the CobS family.</text>
</comment>
<evidence type="ECO:0000256" key="17">
    <source>
        <dbReference type="ARBA" id="ARBA00048623"/>
    </source>
</evidence>
<evidence type="ECO:0000256" key="10">
    <source>
        <dbReference type="ARBA" id="ARBA00022692"/>
    </source>
</evidence>
<feature type="transmembrane region" description="Helical" evidence="19">
    <location>
        <begin position="66"/>
        <end position="84"/>
    </location>
</feature>
<dbReference type="Pfam" id="PF02654">
    <property type="entry name" value="CobS"/>
    <property type="match status" value="1"/>
</dbReference>
<evidence type="ECO:0000256" key="5">
    <source>
        <dbReference type="ARBA" id="ARBA00013200"/>
    </source>
</evidence>
<evidence type="ECO:0000256" key="18">
    <source>
        <dbReference type="ARBA" id="ARBA00049504"/>
    </source>
</evidence>
<comment type="catalytic activity">
    <reaction evidence="17 19">
        <text>alpha-ribazole + adenosylcob(III)inamide-GDP = adenosylcob(III)alamin + GMP + H(+)</text>
        <dbReference type="Rhea" id="RHEA:16049"/>
        <dbReference type="ChEBI" id="CHEBI:10329"/>
        <dbReference type="ChEBI" id="CHEBI:15378"/>
        <dbReference type="ChEBI" id="CHEBI:18408"/>
        <dbReference type="ChEBI" id="CHEBI:58115"/>
        <dbReference type="ChEBI" id="CHEBI:60487"/>
        <dbReference type="EC" id="2.7.8.26"/>
    </reaction>
</comment>
<dbReference type="RefSeq" id="WP_338550685.1">
    <property type="nucleotide sequence ID" value="NZ_CP146069.1"/>
</dbReference>
<evidence type="ECO:0000313" key="20">
    <source>
        <dbReference type="EMBL" id="WWR47854.1"/>
    </source>
</evidence>
<dbReference type="PANTHER" id="PTHR34148:SF1">
    <property type="entry name" value="ADENOSYLCOBINAMIDE-GDP RIBAZOLETRANSFERASE"/>
    <property type="match status" value="1"/>
</dbReference>
<keyword evidence="12 19" id="KW-1133">Transmembrane helix</keyword>
<keyword evidence="10 19" id="KW-0812">Transmembrane</keyword>
<feature type="transmembrane region" description="Helical" evidence="19">
    <location>
        <begin position="38"/>
        <end position="59"/>
    </location>
</feature>
<dbReference type="GO" id="GO:0051073">
    <property type="term" value="F:adenosylcobinamide-GDP ribazoletransferase activity"/>
    <property type="evidence" value="ECO:0007669"/>
    <property type="project" value="UniProtKB-EC"/>
</dbReference>
<proteinExistence type="inferred from homology"/>
<evidence type="ECO:0000256" key="3">
    <source>
        <dbReference type="ARBA" id="ARBA00004663"/>
    </source>
</evidence>
<evidence type="ECO:0000256" key="7">
    <source>
        <dbReference type="ARBA" id="ARBA00022475"/>
    </source>
</evidence>
<evidence type="ECO:0000256" key="12">
    <source>
        <dbReference type="ARBA" id="ARBA00022989"/>
    </source>
</evidence>
<dbReference type="HAMAP" id="MF_00719">
    <property type="entry name" value="CobS"/>
    <property type="match status" value="1"/>
</dbReference>
<comment type="cofactor">
    <cofactor evidence="1 19">
        <name>Mg(2+)</name>
        <dbReference type="ChEBI" id="CHEBI:18420"/>
    </cofactor>
</comment>
<evidence type="ECO:0000313" key="21">
    <source>
        <dbReference type="Proteomes" id="UP001364156"/>
    </source>
</evidence>
<comment type="function">
    <text evidence="14 19">Joins adenosylcobinamide-GDP and alpha-ribazole to generate adenosylcobalamin (Ado-cobalamin). Also synthesizes adenosylcobalamin 5'-phosphate from adenosylcobinamide-GDP and alpha-ribazole 5'-phosphate.</text>
</comment>
<evidence type="ECO:0000256" key="15">
    <source>
        <dbReference type="ARBA" id="ARBA00032605"/>
    </source>
</evidence>
<evidence type="ECO:0000256" key="2">
    <source>
        <dbReference type="ARBA" id="ARBA00004651"/>
    </source>
</evidence>
<keyword evidence="7 19" id="KW-1003">Cell membrane</keyword>
<reference evidence="20 21" key="1">
    <citation type="submission" date="2023-10" db="EMBL/GenBank/DDBJ databases">
        <title>Roseovarius strain S88 nov., isolated from a marine algae.</title>
        <authorList>
            <person name="Lee M.W."/>
            <person name="Lee J.K."/>
            <person name="Kim J.M."/>
            <person name="Choi D.G."/>
            <person name="Baek J.H."/>
            <person name="Bayburt H."/>
            <person name="Jung J.J."/>
            <person name="Han D.M."/>
            <person name="Jeon C.O."/>
        </authorList>
    </citation>
    <scope>NUCLEOTIDE SEQUENCE [LARGE SCALE GENOMIC DNA]</scope>
    <source>
        <strain evidence="20 21">S88</strain>
    </source>
</reference>
<evidence type="ECO:0000256" key="4">
    <source>
        <dbReference type="ARBA" id="ARBA00010561"/>
    </source>
</evidence>
<keyword evidence="9 19" id="KW-0808">Transferase</keyword>
<evidence type="ECO:0000256" key="8">
    <source>
        <dbReference type="ARBA" id="ARBA00022573"/>
    </source>
</evidence>
<organism evidence="20 21">
    <name type="scientific">Roseovarius phycicola</name>
    <dbReference type="NCBI Taxonomy" id="3080976"/>
    <lineage>
        <taxon>Bacteria</taxon>
        <taxon>Pseudomonadati</taxon>
        <taxon>Pseudomonadota</taxon>
        <taxon>Alphaproteobacteria</taxon>
        <taxon>Rhodobacterales</taxon>
        <taxon>Roseobacteraceae</taxon>
        <taxon>Roseovarius</taxon>
    </lineage>
</organism>
<evidence type="ECO:0000256" key="11">
    <source>
        <dbReference type="ARBA" id="ARBA00022842"/>
    </source>
</evidence>
<feature type="transmembrane region" description="Helical" evidence="19">
    <location>
        <begin position="113"/>
        <end position="131"/>
    </location>
</feature>
<dbReference type="PANTHER" id="PTHR34148">
    <property type="entry name" value="ADENOSYLCOBINAMIDE-GDP RIBAZOLETRANSFERASE"/>
    <property type="match status" value="1"/>
</dbReference>
<dbReference type="InterPro" id="IPR003805">
    <property type="entry name" value="CobS"/>
</dbReference>
<evidence type="ECO:0000256" key="9">
    <source>
        <dbReference type="ARBA" id="ARBA00022679"/>
    </source>
</evidence>
<dbReference type="Proteomes" id="UP001364156">
    <property type="component" value="Chromosome"/>
</dbReference>
<evidence type="ECO:0000256" key="16">
    <source>
        <dbReference type="ARBA" id="ARBA00032853"/>
    </source>
</evidence>
<sequence>MKNDRELMRVQDLALALSLLTRVPVRVGDTSRNARAAWAYPIVGLMPAGLAALGGMLAGWLGWGPAISALISLSILVVTTGAMHEDGLSDTVDGLWGGWTREKRLEIMKDSRIGAYGVIALVLSLAARWAALTTLFEAGAQFAVPALLASALLSRAAMPVLMALLPHARSTGLSHDVGRVPDNAAAMAVLIAVVLGIFLLGGLILIAGLCAALITWGLGYLAHKRIGGQTGDILGATQQMVEIAVLLCLLP</sequence>
<feature type="transmembrane region" description="Helical" evidence="19">
    <location>
        <begin position="185"/>
        <end position="218"/>
    </location>
</feature>
<name>A0ABZ2HM29_9RHOB</name>
<keyword evidence="13 19" id="KW-0472">Membrane</keyword>
<keyword evidence="8 19" id="KW-0169">Cobalamin biosynthesis</keyword>
<keyword evidence="21" id="KW-1185">Reference proteome</keyword>
<evidence type="ECO:0000256" key="14">
    <source>
        <dbReference type="ARBA" id="ARBA00025228"/>
    </source>
</evidence>
<evidence type="ECO:0000256" key="13">
    <source>
        <dbReference type="ARBA" id="ARBA00023136"/>
    </source>
</evidence>
<keyword evidence="11 19" id="KW-0460">Magnesium</keyword>
<protein>
    <recommendedName>
        <fullName evidence="6 19">Adenosylcobinamide-GDP ribazoletransferase</fullName>
        <ecNumber evidence="5 19">2.7.8.26</ecNumber>
    </recommendedName>
    <alternativeName>
        <fullName evidence="16 19">Cobalamin synthase</fullName>
    </alternativeName>
    <alternativeName>
        <fullName evidence="15 19">Cobalamin-5'-phosphate synthase</fullName>
    </alternativeName>
</protein>